<keyword evidence="13 16" id="KW-0234">DNA repair</keyword>
<feature type="domain" description="5'-3' exonuclease" evidence="18">
    <location>
        <begin position="1"/>
        <end position="208"/>
    </location>
</feature>
<dbReference type="Gene3D" id="3.30.70.370">
    <property type="match status" value="1"/>
</dbReference>
<dbReference type="FunFam" id="1.10.150.20:FF:000002">
    <property type="entry name" value="DNA polymerase I"/>
    <property type="match status" value="1"/>
</dbReference>
<dbReference type="CDD" id="cd09859">
    <property type="entry name" value="PIN_53EXO"/>
    <property type="match status" value="1"/>
</dbReference>
<dbReference type="InterPro" id="IPR012337">
    <property type="entry name" value="RNaseH-like_sf"/>
</dbReference>
<dbReference type="SUPFAM" id="SSF56672">
    <property type="entry name" value="DNA/RNA polymerases"/>
    <property type="match status" value="1"/>
</dbReference>
<dbReference type="PRINTS" id="PR00868">
    <property type="entry name" value="DNAPOLI"/>
</dbReference>
<protein>
    <recommendedName>
        <fullName evidence="3 15">DNA polymerase I</fullName>
        <ecNumber evidence="2 15">2.7.7.7</ecNumber>
    </recommendedName>
</protein>
<evidence type="ECO:0000256" key="3">
    <source>
        <dbReference type="ARBA" id="ARBA00020311"/>
    </source>
</evidence>
<evidence type="ECO:0000259" key="19">
    <source>
        <dbReference type="SMART" id="SM00482"/>
    </source>
</evidence>
<evidence type="ECO:0000256" key="11">
    <source>
        <dbReference type="ARBA" id="ARBA00022932"/>
    </source>
</evidence>
<name>A0A1F5C6R0_9BACT</name>
<comment type="similarity">
    <text evidence="1 16">Belongs to the DNA polymerase type-A family.</text>
</comment>
<dbReference type="SUPFAM" id="SSF88723">
    <property type="entry name" value="PIN domain-like"/>
    <property type="match status" value="1"/>
</dbReference>
<dbReference type="Pfam" id="PF00476">
    <property type="entry name" value="DNA_pol_A"/>
    <property type="match status" value="1"/>
</dbReference>
<dbReference type="GO" id="GO:0008409">
    <property type="term" value="F:5'-3' exonuclease activity"/>
    <property type="evidence" value="ECO:0007669"/>
    <property type="project" value="InterPro"/>
</dbReference>
<comment type="catalytic activity">
    <reaction evidence="14 16">
        <text>DNA(n) + a 2'-deoxyribonucleoside 5'-triphosphate = DNA(n+1) + diphosphate</text>
        <dbReference type="Rhea" id="RHEA:22508"/>
        <dbReference type="Rhea" id="RHEA-COMP:17339"/>
        <dbReference type="Rhea" id="RHEA-COMP:17340"/>
        <dbReference type="ChEBI" id="CHEBI:33019"/>
        <dbReference type="ChEBI" id="CHEBI:61560"/>
        <dbReference type="ChEBI" id="CHEBI:173112"/>
        <dbReference type="EC" id="2.7.7.7"/>
    </reaction>
</comment>
<dbReference type="FunFam" id="1.20.1060.10:FF:000001">
    <property type="entry name" value="DNA polymerase I"/>
    <property type="match status" value="1"/>
</dbReference>
<keyword evidence="6 16" id="KW-0235">DNA replication</keyword>
<dbReference type="SMART" id="SM00474">
    <property type="entry name" value="35EXOc"/>
    <property type="match status" value="1"/>
</dbReference>
<evidence type="ECO:0000259" key="18">
    <source>
        <dbReference type="SMART" id="SM00475"/>
    </source>
</evidence>
<dbReference type="SUPFAM" id="SSF47807">
    <property type="entry name" value="5' to 3' exonuclease, C-terminal subdomain"/>
    <property type="match status" value="1"/>
</dbReference>
<keyword evidence="5 16" id="KW-0548">Nucleotidyltransferase</keyword>
<comment type="caution">
    <text evidence="20">The sequence shown here is derived from an EMBL/GenBank/DDBJ whole genome shotgun (WGS) entry which is preliminary data.</text>
</comment>
<dbReference type="InterPro" id="IPR002421">
    <property type="entry name" value="5-3_exonuclease"/>
</dbReference>
<dbReference type="InterPro" id="IPR036279">
    <property type="entry name" value="5-3_exonuclease_C_sf"/>
</dbReference>
<dbReference type="GO" id="GO:0003677">
    <property type="term" value="F:DNA binding"/>
    <property type="evidence" value="ECO:0007669"/>
    <property type="project" value="UniProtKB-UniRule"/>
</dbReference>
<dbReference type="InterPro" id="IPR020046">
    <property type="entry name" value="5-3_exonucl_a-hlix_arch_N"/>
</dbReference>
<dbReference type="Gene3D" id="3.40.50.1010">
    <property type="entry name" value="5'-nuclease"/>
    <property type="match status" value="1"/>
</dbReference>
<dbReference type="InterPro" id="IPR002562">
    <property type="entry name" value="3'-5'_exonuclease_dom"/>
</dbReference>
<dbReference type="InterPro" id="IPR054690">
    <property type="entry name" value="DNA_polI_exonuclease"/>
</dbReference>
<accession>A0A1F5C6R0</accession>
<evidence type="ECO:0000256" key="16">
    <source>
        <dbReference type="RuleBase" id="RU004460"/>
    </source>
</evidence>
<organism evidence="20 21">
    <name type="scientific">Candidatus Azambacteria bacterium RIFCSPLOWO2_01_FULL_37_9</name>
    <dbReference type="NCBI Taxonomy" id="1797297"/>
    <lineage>
        <taxon>Bacteria</taxon>
        <taxon>Candidatus Azamiibacteriota</taxon>
    </lineage>
</organism>
<evidence type="ECO:0000256" key="14">
    <source>
        <dbReference type="ARBA" id="ARBA00049244"/>
    </source>
</evidence>
<dbReference type="CDD" id="cd06140">
    <property type="entry name" value="DNA_polA_I_Bacillus_like_exo"/>
    <property type="match status" value="1"/>
</dbReference>
<keyword evidence="9" id="KW-0378">Hydrolase</keyword>
<evidence type="ECO:0000256" key="15">
    <source>
        <dbReference type="NCBIfam" id="TIGR00593"/>
    </source>
</evidence>
<dbReference type="GO" id="GO:0008408">
    <property type="term" value="F:3'-5' exonuclease activity"/>
    <property type="evidence" value="ECO:0007669"/>
    <property type="project" value="InterPro"/>
</dbReference>
<evidence type="ECO:0000256" key="13">
    <source>
        <dbReference type="ARBA" id="ARBA00023204"/>
    </source>
</evidence>
<proteinExistence type="inferred from homology"/>
<evidence type="ECO:0000256" key="7">
    <source>
        <dbReference type="ARBA" id="ARBA00022722"/>
    </source>
</evidence>
<dbReference type="InterPro" id="IPR001098">
    <property type="entry name" value="DNA-dir_DNA_pol_A_palm_dom"/>
</dbReference>
<dbReference type="PANTHER" id="PTHR10133:SF27">
    <property type="entry name" value="DNA POLYMERASE NU"/>
    <property type="match status" value="1"/>
</dbReference>
<dbReference type="SUPFAM" id="SSF53098">
    <property type="entry name" value="Ribonuclease H-like"/>
    <property type="match status" value="1"/>
</dbReference>
<evidence type="ECO:0000256" key="2">
    <source>
        <dbReference type="ARBA" id="ARBA00012417"/>
    </source>
</evidence>
<dbReference type="GO" id="GO:0003887">
    <property type="term" value="F:DNA-directed DNA polymerase activity"/>
    <property type="evidence" value="ECO:0007669"/>
    <property type="project" value="UniProtKB-UniRule"/>
</dbReference>
<dbReference type="GO" id="GO:0006261">
    <property type="term" value="P:DNA-templated DNA replication"/>
    <property type="evidence" value="ECO:0007669"/>
    <property type="project" value="UniProtKB-UniRule"/>
</dbReference>
<dbReference type="PANTHER" id="PTHR10133">
    <property type="entry name" value="DNA POLYMERASE I"/>
    <property type="match status" value="1"/>
</dbReference>
<evidence type="ECO:0000256" key="9">
    <source>
        <dbReference type="ARBA" id="ARBA00022801"/>
    </source>
</evidence>
<dbReference type="GO" id="GO:0006302">
    <property type="term" value="P:double-strand break repair"/>
    <property type="evidence" value="ECO:0007669"/>
    <property type="project" value="TreeGrafter"/>
</dbReference>
<dbReference type="Pfam" id="PF01367">
    <property type="entry name" value="5_3_exonuc"/>
    <property type="match status" value="1"/>
</dbReference>
<dbReference type="Gene3D" id="1.20.1060.10">
    <property type="entry name" value="Taq DNA Polymerase, Chain T, domain 4"/>
    <property type="match status" value="1"/>
</dbReference>
<keyword evidence="12 16" id="KW-0238">DNA-binding</keyword>
<dbReference type="EC" id="2.7.7.7" evidence="2 15"/>
<dbReference type="InterPro" id="IPR002298">
    <property type="entry name" value="DNA_polymerase_A"/>
</dbReference>
<dbReference type="SMART" id="SM00482">
    <property type="entry name" value="POLAc"/>
    <property type="match status" value="1"/>
</dbReference>
<dbReference type="CDD" id="cd08637">
    <property type="entry name" value="DNA_pol_A_pol_I_C"/>
    <property type="match status" value="1"/>
</dbReference>
<reference evidence="20 21" key="1">
    <citation type="journal article" date="2016" name="Nat. Commun.">
        <title>Thousands of microbial genomes shed light on interconnected biogeochemical processes in an aquifer system.</title>
        <authorList>
            <person name="Anantharaman K."/>
            <person name="Brown C.T."/>
            <person name="Hug L.A."/>
            <person name="Sharon I."/>
            <person name="Castelle C.J."/>
            <person name="Probst A.J."/>
            <person name="Thomas B.C."/>
            <person name="Singh A."/>
            <person name="Wilkins M.J."/>
            <person name="Karaoz U."/>
            <person name="Brodie E.L."/>
            <person name="Williams K.H."/>
            <person name="Hubbard S.S."/>
            <person name="Banfield J.F."/>
        </authorList>
    </citation>
    <scope>NUCLEOTIDE SEQUENCE [LARGE SCALE GENOMIC DNA]</scope>
</reference>
<keyword evidence="7" id="KW-0540">Nuclease</keyword>
<dbReference type="SMART" id="SM00279">
    <property type="entry name" value="HhH2"/>
    <property type="match status" value="1"/>
</dbReference>
<evidence type="ECO:0000256" key="4">
    <source>
        <dbReference type="ARBA" id="ARBA00022679"/>
    </source>
</evidence>
<evidence type="ECO:0000256" key="10">
    <source>
        <dbReference type="ARBA" id="ARBA00022839"/>
    </source>
</evidence>
<dbReference type="FunFam" id="1.10.150.20:FF:000003">
    <property type="entry name" value="DNA polymerase I"/>
    <property type="match status" value="1"/>
</dbReference>
<evidence type="ECO:0000256" key="1">
    <source>
        <dbReference type="ARBA" id="ARBA00007705"/>
    </source>
</evidence>
<feature type="non-terminal residue" evidence="20">
    <location>
        <position position="1"/>
    </location>
</feature>
<evidence type="ECO:0000256" key="8">
    <source>
        <dbReference type="ARBA" id="ARBA00022763"/>
    </source>
</evidence>
<keyword evidence="8 16" id="KW-0227">DNA damage</keyword>
<evidence type="ECO:0000256" key="6">
    <source>
        <dbReference type="ARBA" id="ARBA00022705"/>
    </source>
</evidence>
<dbReference type="InterPro" id="IPR008918">
    <property type="entry name" value="HhH2"/>
</dbReference>
<dbReference type="InterPro" id="IPR018320">
    <property type="entry name" value="DNA_polymerase_1"/>
</dbReference>
<dbReference type="NCBIfam" id="TIGR00593">
    <property type="entry name" value="pola"/>
    <property type="match status" value="1"/>
</dbReference>
<keyword evidence="10" id="KW-0269">Exonuclease</keyword>
<evidence type="ECO:0000256" key="5">
    <source>
        <dbReference type="ARBA" id="ARBA00022695"/>
    </source>
</evidence>
<dbReference type="Proteomes" id="UP000177947">
    <property type="component" value="Unassembled WGS sequence"/>
</dbReference>
<dbReference type="InterPro" id="IPR029060">
    <property type="entry name" value="PIN-like_dom_sf"/>
</dbReference>
<dbReference type="Gene3D" id="3.30.420.10">
    <property type="entry name" value="Ribonuclease H-like superfamily/Ribonuclease H"/>
    <property type="match status" value="1"/>
</dbReference>
<evidence type="ECO:0000256" key="12">
    <source>
        <dbReference type="ARBA" id="ARBA00023125"/>
    </source>
</evidence>
<dbReference type="CDD" id="cd09898">
    <property type="entry name" value="H3TH_53EXO"/>
    <property type="match status" value="1"/>
</dbReference>
<dbReference type="NCBIfam" id="NF004397">
    <property type="entry name" value="PRK05755.1"/>
    <property type="match status" value="1"/>
</dbReference>
<dbReference type="EMBL" id="MEYQ01000041">
    <property type="protein sequence ID" value="OGD38546.1"/>
    <property type="molecule type" value="Genomic_DNA"/>
</dbReference>
<dbReference type="InterPro" id="IPR036397">
    <property type="entry name" value="RNaseH_sf"/>
</dbReference>
<feature type="domain" description="3'-5' exonuclease" evidence="17">
    <location>
        <begin position="260"/>
        <end position="415"/>
    </location>
</feature>
<dbReference type="Pfam" id="PF22619">
    <property type="entry name" value="DNA_polI_exo1"/>
    <property type="match status" value="1"/>
</dbReference>
<evidence type="ECO:0000313" key="21">
    <source>
        <dbReference type="Proteomes" id="UP000177947"/>
    </source>
</evidence>
<dbReference type="Gene3D" id="1.10.150.20">
    <property type="entry name" value="5' to 3' exonuclease, C-terminal subdomain"/>
    <property type="match status" value="2"/>
</dbReference>
<dbReference type="Pfam" id="PF02739">
    <property type="entry name" value="5_3_exonuc_N"/>
    <property type="match status" value="1"/>
</dbReference>
<feature type="domain" description="DNA-directed DNA polymerase family A palm" evidence="19">
    <location>
        <begin position="585"/>
        <end position="792"/>
    </location>
</feature>
<evidence type="ECO:0000313" key="20">
    <source>
        <dbReference type="EMBL" id="OGD38546.1"/>
    </source>
</evidence>
<dbReference type="AlphaFoldDB" id="A0A1F5C6R0"/>
<keyword evidence="4 16" id="KW-0808">Transferase</keyword>
<dbReference type="SMART" id="SM00475">
    <property type="entry name" value="53EXOc"/>
    <property type="match status" value="1"/>
</dbReference>
<evidence type="ECO:0000259" key="17">
    <source>
        <dbReference type="SMART" id="SM00474"/>
    </source>
</evidence>
<dbReference type="InterPro" id="IPR043502">
    <property type="entry name" value="DNA/RNA_pol_sf"/>
</dbReference>
<keyword evidence="11 16" id="KW-0239">DNA-directed DNA polymerase</keyword>
<gene>
    <name evidence="16" type="primary">polA</name>
    <name evidence="20" type="ORF">A2907_00690</name>
</gene>
<dbReference type="InterPro" id="IPR020045">
    <property type="entry name" value="DNA_polI_H3TH"/>
</dbReference>
<sequence>APDELITQFNKVKEVMRAFGVPVMEMPGYEADDVLGTICEKVKNKKLDVVSIILTGDLDTLQLVDDGKTIVYTLKKGITDTVIYDEKAVIDRYGLRPRQMVDCKGLKGDPSDNIPGVPGVGDKTASALIFKYGTLENLYEEIGKRKAPHPSKTIKNSRPAQSLKGEGLSEKLIEKLVEYKDQAFLSKKLSIIRRDAPIDFNLEDARVGKFSTANRKKVEQLLGEMEFHGMINRLPWKEGKNQNVKIKNQNDNSKLKIIDIQGFDDEKQYKELKEKLLEGKEIAVLQRFDDGKFLGVNLATNGKEEIFIKKESLRDFKEIFENENIKKIGHNLKSLIKILREYDIELRGIDFDIMLAAYVLNPGEREYPLEKIKNQKSKIKIASQKSKFEENVIEDENVYVSELFELKEVLGKEIEEKGLKKIFHEIEMPLISVLAQMETLGVKINVFYLEEFSGQLAEKLKNLEKKIYELAGEEFNINSPQQISKILFNKLKIEIKSLRKTPGGAISTKASELEKLRGAHPIADSILDYREIFKLKSTYVDALPKMVDAKDGRIHTNYNQAGTSTGRLSSLEPNLQNIPIRTDLGASIRKAFVADKGYELVAFDYSQIELRLASVIANDEKMMAAFKEGKDIHLMTAAEIFNVPIERVDDKMRRAAKTLNFGVLYGMSAKSFSETAKIDYADAKKFIKEYFSDFSGIANYIKNTIQKARELGYVQTLLGRRRYIPEILSGSWQIKQSAERMAANMPIQGTAADIIKTAMIEIYNNLNLNNRDDVRLLLQIHDELVFEIREGAVKKEALKIKEIMENVVKLEVPLLVEAEYGENLGDLKALF</sequence>